<protein>
    <submittedName>
        <fullName evidence="1">Uncharacterized protein</fullName>
    </submittedName>
</protein>
<evidence type="ECO:0000313" key="1">
    <source>
        <dbReference type="EMBL" id="CEM50416.1"/>
    </source>
</evidence>
<dbReference type="VEuPathDB" id="CryptoDB:Cvel_9983"/>
<dbReference type="AlphaFoldDB" id="A0A0G4I0L6"/>
<name>A0A0G4I0L6_9ALVE</name>
<organism evidence="1">
    <name type="scientific">Chromera velia CCMP2878</name>
    <dbReference type="NCBI Taxonomy" id="1169474"/>
    <lineage>
        <taxon>Eukaryota</taxon>
        <taxon>Sar</taxon>
        <taxon>Alveolata</taxon>
        <taxon>Colpodellida</taxon>
        <taxon>Chromeraceae</taxon>
        <taxon>Chromera</taxon>
    </lineage>
</organism>
<reference evidence="1" key="1">
    <citation type="submission" date="2014-11" db="EMBL/GenBank/DDBJ databases">
        <authorList>
            <person name="Otto D Thomas"/>
            <person name="Naeem Raeece"/>
        </authorList>
    </citation>
    <scope>NUCLEOTIDE SEQUENCE</scope>
</reference>
<dbReference type="EMBL" id="CDMZ01004650">
    <property type="protein sequence ID" value="CEM50416.1"/>
    <property type="molecule type" value="Genomic_DNA"/>
</dbReference>
<accession>A0A0G4I0L6</accession>
<sequence length="85" mass="9910">MKGWSPRDIQQRVISPFHRFLKEKRVKDLVKGSVHQMLPHFISDLQTIFPLALKKVYMPNKARSGYIPVTDVYEEIVIAAMEKRG</sequence>
<proteinExistence type="predicted"/>
<gene>
    <name evidence="1" type="ORF">Cvel_9983</name>
</gene>